<dbReference type="Gene3D" id="3.40.390.10">
    <property type="entry name" value="Collagenase (Catalytic Domain)"/>
    <property type="match status" value="1"/>
</dbReference>
<evidence type="ECO:0000313" key="3">
    <source>
        <dbReference type="Proteomes" id="UP000637074"/>
    </source>
</evidence>
<dbReference type="InterPro" id="IPR024079">
    <property type="entry name" value="MetalloPept_cat_dom_sf"/>
</dbReference>
<keyword evidence="3" id="KW-1185">Reference proteome</keyword>
<name>A0ABQ3N795_9BACI</name>
<evidence type="ECO:0008006" key="4">
    <source>
        <dbReference type="Google" id="ProtNLM"/>
    </source>
</evidence>
<evidence type="ECO:0000256" key="1">
    <source>
        <dbReference type="SAM" id="SignalP"/>
    </source>
</evidence>
<dbReference type="InterPro" id="IPR019026">
    <property type="entry name" value="Peptidase_M64_IgA"/>
</dbReference>
<dbReference type="Pfam" id="PF09471">
    <property type="entry name" value="Peptidase_M64"/>
    <property type="match status" value="1"/>
</dbReference>
<gene>
    <name evidence="2" type="ORF">AM1BK_35820</name>
</gene>
<feature type="chain" id="PRO_5047400316" description="Peptidase M64" evidence="1">
    <location>
        <begin position="26"/>
        <end position="829"/>
    </location>
</feature>
<accession>A0ABQ3N795</accession>
<evidence type="ECO:0000313" key="2">
    <source>
        <dbReference type="EMBL" id="GHI00040.1"/>
    </source>
</evidence>
<dbReference type="RefSeq" id="WP_191275134.1">
    <property type="nucleotide sequence ID" value="NZ_BNDS01000017.1"/>
</dbReference>
<reference evidence="2 3" key="1">
    <citation type="journal article" date="2022" name="Int. J. Syst. Evol. Microbiol.">
        <title>Neobacillus kokaensis sp. nov., isolated from soil.</title>
        <authorList>
            <person name="Yuki K."/>
            <person name="Matsubara H."/>
            <person name="Yamaguchi S."/>
        </authorList>
    </citation>
    <scope>NUCLEOTIDE SEQUENCE [LARGE SCALE GENOMIC DNA]</scope>
    <source>
        <strain evidence="2 3">LOB 377</strain>
    </source>
</reference>
<feature type="signal peptide" evidence="1">
    <location>
        <begin position="1"/>
        <end position="25"/>
    </location>
</feature>
<dbReference type="EMBL" id="BNDS01000017">
    <property type="protein sequence ID" value="GHI00040.1"/>
    <property type="molecule type" value="Genomic_DNA"/>
</dbReference>
<keyword evidence="1" id="KW-0732">Signal</keyword>
<organism evidence="2 3">
    <name type="scientific">Neobacillus kokaensis</name>
    <dbReference type="NCBI Taxonomy" id="2759023"/>
    <lineage>
        <taxon>Bacteria</taxon>
        <taxon>Bacillati</taxon>
        <taxon>Bacillota</taxon>
        <taxon>Bacilli</taxon>
        <taxon>Bacillales</taxon>
        <taxon>Bacillaceae</taxon>
        <taxon>Neobacillus</taxon>
    </lineage>
</organism>
<protein>
    <recommendedName>
        <fullName evidence="4">Peptidase M64</fullName>
    </recommendedName>
</protein>
<comment type="caution">
    <text evidence="2">The sequence shown here is derived from an EMBL/GenBank/DDBJ whole genome shotgun (WGS) entry which is preliminary data.</text>
</comment>
<dbReference type="Proteomes" id="UP000637074">
    <property type="component" value="Unassembled WGS sequence"/>
</dbReference>
<proteinExistence type="predicted"/>
<sequence>MVKRKSLLWSSVLSAALLVSGTGFTTKDISAEAQDAVPKLQQQQQLQQTNAAKELKVGDVNIIPLQVTGPAKDRLNLIILGDGYTAEEMDKFQADVERNLNVQWSVEPFRSYRYYFNVYMVQTPSKDSGISCDPDDGNVRRDTVFNLQFASQCPADKLARGVTYGTGGTEARNNILTNYVAPQLGIPSNAQNIQTLAIANTFTYGGIGGVHATTTGSSPQGPLVSLHELGHSLGNLQDEYAYYDRGVPGGLHPEREPSSNHHTRLTSSQMIEKQTKWWRWLGEESESGGTIRAADQDGHESGVYYSSNVWRPSEHSMMRHTGFYFDQVGREQMTQRITGMRNAGAMPLASTPVGEVGPKDVVWVETMHPRFHILDVTWEVNGKEVKNMHNSRHLKLADLNVQAGDKVKVTVKDQTDFVRDSNYLNGSRMTQAREWTIGKPLQKTEVEVKFTYTSVTDHPLANNEVAFVETTKPNDRVLDVTWELNGKIVQNTKNSRLLDLGKFELPKGTSQLKATITDPTNPTGPSETINWTVDNGLPTAPRTLSEPLVTLDGDVEHNVYFNEFDMLLNPVDDQKGFIVGEFRLDRDGWYNYFGFPEKPKGTPFKFTHSGTDIKALTYGNLGTGGLSKASFEQSYKAGDPGGPFVPGFGTHTVEHRAIDATGNIGNAESFKVTVLPGETPDCSTTVTGKQNGGLVVTEGVTCLENAMVSGGVTVKKGASLVIFNSTINGGLKADKAKNIQLFGTTVNGKTNITGTASNVTLAGNTLNGGLTLADNSQVSANKQFGEYGPIMSGNSVNGKIQCEGNSSTANDFGAPNKIEGSLTGQCKGL</sequence>